<name>A0A0C3LRU9_9AGAM</name>
<evidence type="ECO:0000313" key="1">
    <source>
        <dbReference type="EMBL" id="KIO24142.1"/>
    </source>
</evidence>
<reference evidence="2" key="2">
    <citation type="submission" date="2015-01" db="EMBL/GenBank/DDBJ databases">
        <title>Evolutionary Origins and Diversification of the Mycorrhizal Mutualists.</title>
        <authorList>
            <consortium name="DOE Joint Genome Institute"/>
            <consortium name="Mycorrhizal Genomics Consortium"/>
            <person name="Kohler A."/>
            <person name="Kuo A."/>
            <person name="Nagy L.G."/>
            <person name="Floudas D."/>
            <person name="Copeland A."/>
            <person name="Barry K.W."/>
            <person name="Cichocki N."/>
            <person name="Veneault-Fourrey C."/>
            <person name="LaButti K."/>
            <person name="Lindquist E.A."/>
            <person name="Lipzen A."/>
            <person name="Lundell T."/>
            <person name="Morin E."/>
            <person name="Murat C."/>
            <person name="Riley R."/>
            <person name="Ohm R."/>
            <person name="Sun H."/>
            <person name="Tunlid A."/>
            <person name="Henrissat B."/>
            <person name="Grigoriev I.V."/>
            <person name="Hibbett D.S."/>
            <person name="Martin F."/>
        </authorList>
    </citation>
    <scope>NUCLEOTIDE SEQUENCE [LARGE SCALE GENOMIC DNA]</scope>
    <source>
        <strain evidence="2">MUT 4182</strain>
    </source>
</reference>
<evidence type="ECO:0000313" key="2">
    <source>
        <dbReference type="Proteomes" id="UP000054248"/>
    </source>
</evidence>
<dbReference type="HOGENOM" id="CLU_2591527_0_0_1"/>
<dbReference type="AlphaFoldDB" id="A0A0C3LRU9"/>
<sequence>MVQSRFRALSSEGMEETLLTITVDRGMFSIDTHEPILDLATLVKIRKTRGVKCVQVVGWKDPKGMLAVAWNEEASKPVWV</sequence>
<organism evidence="1 2">
    <name type="scientific">Tulasnella calospora MUT 4182</name>
    <dbReference type="NCBI Taxonomy" id="1051891"/>
    <lineage>
        <taxon>Eukaryota</taxon>
        <taxon>Fungi</taxon>
        <taxon>Dikarya</taxon>
        <taxon>Basidiomycota</taxon>
        <taxon>Agaricomycotina</taxon>
        <taxon>Agaricomycetes</taxon>
        <taxon>Cantharellales</taxon>
        <taxon>Tulasnellaceae</taxon>
        <taxon>Tulasnella</taxon>
    </lineage>
</organism>
<protein>
    <submittedName>
        <fullName evidence="1">Uncharacterized protein</fullName>
    </submittedName>
</protein>
<proteinExistence type="predicted"/>
<dbReference type="EMBL" id="KN823067">
    <property type="protein sequence ID" value="KIO24142.1"/>
    <property type="molecule type" value="Genomic_DNA"/>
</dbReference>
<keyword evidence="2" id="KW-1185">Reference proteome</keyword>
<accession>A0A0C3LRU9</accession>
<reference evidence="1 2" key="1">
    <citation type="submission" date="2014-04" db="EMBL/GenBank/DDBJ databases">
        <authorList>
            <consortium name="DOE Joint Genome Institute"/>
            <person name="Kuo A."/>
            <person name="Girlanda M."/>
            <person name="Perotto S."/>
            <person name="Kohler A."/>
            <person name="Nagy L.G."/>
            <person name="Floudas D."/>
            <person name="Copeland A."/>
            <person name="Barry K.W."/>
            <person name="Cichocki N."/>
            <person name="Veneault-Fourrey C."/>
            <person name="LaButti K."/>
            <person name="Lindquist E.A."/>
            <person name="Lipzen A."/>
            <person name="Lundell T."/>
            <person name="Morin E."/>
            <person name="Murat C."/>
            <person name="Sun H."/>
            <person name="Tunlid A."/>
            <person name="Henrissat B."/>
            <person name="Grigoriev I.V."/>
            <person name="Hibbett D.S."/>
            <person name="Martin F."/>
            <person name="Nordberg H.P."/>
            <person name="Cantor M.N."/>
            <person name="Hua S.X."/>
        </authorList>
    </citation>
    <scope>NUCLEOTIDE SEQUENCE [LARGE SCALE GENOMIC DNA]</scope>
    <source>
        <strain evidence="1 2">MUT 4182</strain>
    </source>
</reference>
<gene>
    <name evidence="1" type="ORF">M407DRAFT_244549</name>
</gene>
<dbReference type="Proteomes" id="UP000054248">
    <property type="component" value="Unassembled WGS sequence"/>
</dbReference>